<proteinExistence type="predicted"/>
<sequence>MVSDYKTLGAVVEGLRLLQNKIVVTIGTWDLLHIGHVRYLRKAKEKGDILVVGIDTDETARKYKGDLRPIVPFEERCEMLSYQSCVDIITPVHDINSRGEWQYALIKAIDPDFFVAVEDSYPKKQIEDIKKYCKQIVVLPRQAERTSTSRMIQQAVKKHLDKVYELIEKRK</sequence>
<dbReference type="GO" id="GO:0016779">
    <property type="term" value="F:nucleotidyltransferase activity"/>
    <property type="evidence" value="ECO:0007669"/>
    <property type="project" value="UniProtKB-KW"/>
</dbReference>
<accession>A0A1F6A4N5</accession>
<organism evidence="4 5">
    <name type="scientific">Candidatus Gottesmanbacteria bacterium RIFCSPHIGHO2_01_FULL_47_48</name>
    <dbReference type="NCBI Taxonomy" id="1798381"/>
    <lineage>
        <taxon>Bacteria</taxon>
        <taxon>Candidatus Gottesmaniibacteriota</taxon>
    </lineage>
</organism>
<dbReference type="STRING" id="1798381.A2721_02895"/>
<dbReference type="PANTHER" id="PTHR43793:SF1">
    <property type="entry name" value="FAD SYNTHASE"/>
    <property type="match status" value="1"/>
</dbReference>
<reference evidence="4 5" key="1">
    <citation type="journal article" date="2016" name="Nat. Commun.">
        <title>Thousands of microbial genomes shed light on interconnected biogeochemical processes in an aquifer system.</title>
        <authorList>
            <person name="Anantharaman K."/>
            <person name="Brown C.T."/>
            <person name="Hug L.A."/>
            <person name="Sharon I."/>
            <person name="Castelle C.J."/>
            <person name="Probst A.J."/>
            <person name="Thomas B.C."/>
            <person name="Singh A."/>
            <person name="Wilkins M.J."/>
            <person name="Karaoz U."/>
            <person name="Brodie E.L."/>
            <person name="Williams K.H."/>
            <person name="Hubbard S.S."/>
            <person name="Banfield J.F."/>
        </authorList>
    </citation>
    <scope>NUCLEOTIDE SEQUENCE [LARGE SCALE GENOMIC DNA]</scope>
</reference>
<comment type="caution">
    <text evidence="4">The sequence shown here is derived from an EMBL/GenBank/DDBJ whole genome shotgun (WGS) entry which is preliminary data.</text>
</comment>
<dbReference type="InterPro" id="IPR004821">
    <property type="entry name" value="Cyt_trans-like"/>
</dbReference>
<dbReference type="Pfam" id="PF01467">
    <property type="entry name" value="CTP_transf_like"/>
    <property type="match status" value="1"/>
</dbReference>
<evidence type="ECO:0000313" key="5">
    <source>
        <dbReference type="Proteomes" id="UP000177871"/>
    </source>
</evidence>
<dbReference type="NCBIfam" id="TIGR00125">
    <property type="entry name" value="cyt_tran_rel"/>
    <property type="match status" value="1"/>
</dbReference>
<dbReference type="SUPFAM" id="SSF52374">
    <property type="entry name" value="Nucleotidylyl transferase"/>
    <property type="match status" value="1"/>
</dbReference>
<keyword evidence="1" id="KW-0808">Transferase</keyword>
<evidence type="ECO:0000259" key="3">
    <source>
        <dbReference type="Pfam" id="PF01467"/>
    </source>
</evidence>
<dbReference type="Proteomes" id="UP000177871">
    <property type="component" value="Unassembled WGS sequence"/>
</dbReference>
<dbReference type="EMBL" id="MFJK01000006">
    <property type="protein sequence ID" value="OGG19596.1"/>
    <property type="molecule type" value="Genomic_DNA"/>
</dbReference>
<evidence type="ECO:0000256" key="2">
    <source>
        <dbReference type="ARBA" id="ARBA00022695"/>
    </source>
</evidence>
<keyword evidence="2" id="KW-0548">Nucleotidyltransferase</keyword>
<dbReference type="PANTHER" id="PTHR43793">
    <property type="entry name" value="FAD SYNTHASE"/>
    <property type="match status" value="1"/>
</dbReference>
<protein>
    <recommendedName>
        <fullName evidence="3">Cytidyltransferase-like domain-containing protein</fullName>
    </recommendedName>
</protein>
<evidence type="ECO:0000256" key="1">
    <source>
        <dbReference type="ARBA" id="ARBA00022679"/>
    </source>
</evidence>
<gene>
    <name evidence="4" type="ORF">A2721_02895</name>
</gene>
<dbReference type="InterPro" id="IPR014729">
    <property type="entry name" value="Rossmann-like_a/b/a_fold"/>
</dbReference>
<dbReference type="InterPro" id="IPR050385">
    <property type="entry name" value="Archaeal_FAD_synthase"/>
</dbReference>
<dbReference type="AlphaFoldDB" id="A0A1F6A4N5"/>
<feature type="domain" description="Cytidyltransferase-like" evidence="3">
    <location>
        <begin position="24"/>
        <end position="150"/>
    </location>
</feature>
<evidence type="ECO:0000313" key="4">
    <source>
        <dbReference type="EMBL" id="OGG19596.1"/>
    </source>
</evidence>
<dbReference type="Gene3D" id="3.40.50.620">
    <property type="entry name" value="HUPs"/>
    <property type="match status" value="1"/>
</dbReference>
<name>A0A1F6A4N5_9BACT</name>